<evidence type="ECO:0000313" key="1">
    <source>
        <dbReference type="EMBL" id="CAB4018064.1"/>
    </source>
</evidence>
<protein>
    <submittedName>
        <fullName evidence="1">Uncharacterized protein</fullName>
    </submittedName>
</protein>
<evidence type="ECO:0000313" key="2">
    <source>
        <dbReference type="Proteomes" id="UP001152795"/>
    </source>
</evidence>
<comment type="caution">
    <text evidence="1">The sequence shown here is derived from an EMBL/GenBank/DDBJ whole genome shotgun (WGS) entry which is preliminary data.</text>
</comment>
<keyword evidence="2" id="KW-1185">Reference proteome</keyword>
<reference evidence="1" key="1">
    <citation type="submission" date="2020-04" db="EMBL/GenBank/DDBJ databases">
        <authorList>
            <person name="Alioto T."/>
            <person name="Alioto T."/>
            <person name="Gomez Garrido J."/>
        </authorList>
    </citation>
    <scope>NUCLEOTIDE SEQUENCE</scope>
    <source>
        <strain evidence="1">A484AB</strain>
    </source>
</reference>
<dbReference type="EMBL" id="CACRXK020009833">
    <property type="protein sequence ID" value="CAB4018064.1"/>
    <property type="molecule type" value="Genomic_DNA"/>
</dbReference>
<dbReference type="Proteomes" id="UP001152795">
    <property type="component" value="Unassembled WGS sequence"/>
</dbReference>
<accession>A0A6S7IGN0</accession>
<dbReference type="OrthoDB" id="447743at2759"/>
<organism evidence="1 2">
    <name type="scientific">Paramuricea clavata</name>
    <name type="common">Red gorgonian</name>
    <name type="synonym">Violescent sea-whip</name>
    <dbReference type="NCBI Taxonomy" id="317549"/>
    <lineage>
        <taxon>Eukaryota</taxon>
        <taxon>Metazoa</taxon>
        <taxon>Cnidaria</taxon>
        <taxon>Anthozoa</taxon>
        <taxon>Octocorallia</taxon>
        <taxon>Malacalcyonacea</taxon>
        <taxon>Plexauridae</taxon>
        <taxon>Paramuricea</taxon>
    </lineage>
</organism>
<sequence length="255" mass="29754">MIIRVDKCSTFGIRKVLTKSVQYLPKLLINNGLIPTIQMGESFKYLGRFFDFDMSDQEHKSELMSLIDELMSDIDHKPLHPKNKLILYNRYVLSKISWHLTVATLSITWVTETIDSVINQYIRKWLEIPISGTLSNGPDLLLITPNEDLYVLELTVGFESNLHNNVKRKKAKYKDLIEDQRGHFNSVKFVNLSMSSLGVFDKECFTFLEMLDTIGMDKKQQHYCIKKMTSYAIRATHYIFCCRNKEWTNPELLNI</sequence>
<gene>
    <name evidence="1" type="ORF">PACLA_8A014863</name>
</gene>
<proteinExistence type="predicted"/>
<name>A0A6S7IGN0_PARCT</name>
<dbReference type="AlphaFoldDB" id="A0A6S7IGN0"/>